<reference evidence="1" key="1">
    <citation type="submission" date="2015-12" db="EMBL/GenBank/DDBJ databases">
        <title>Gene expression during late stages of embryo sac development: a critical building block for successful pollen-pistil interactions.</title>
        <authorList>
            <person name="Liu Y."/>
            <person name="Joly V."/>
            <person name="Sabar M."/>
            <person name="Matton D.P."/>
        </authorList>
    </citation>
    <scope>NUCLEOTIDE SEQUENCE</scope>
</reference>
<feature type="non-terminal residue" evidence="1">
    <location>
        <position position="79"/>
    </location>
</feature>
<accession>A0A0V0GK33</accession>
<dbReference type="EMBL" id="GEDG01037078">
    <property type="protein sequence ID" value="JAP08344.1"/>
    <property type="molecule type" value="Transcribed_RNA"/>
</dbReference>
<organism evidence="1">
    <name type="scientific">Solanum chacoense</name>
    <name type="common">Chaco potato</name>
    <dbReference type="NCBI Taxonomy" id="4108"/>
    <lineage>
        <taxon>Eukaryota</taxon>
        <taxon>Viridiplantae</taxon>
        <taxon>Streptophyta</taxon>
        <taxon>Embryophyta</taxon>
        <taxon>Tracheophyta</taxon>
        <taxon>Spermatophyta</taxon>
        <taxon>Magnoliopsida</taxon>
        <taxon>eudicotyledons</taxon>
        <taxon>Gunneridae</taxon>
        <taxon>Pentapetalae</taxon>
        <taxon>asterids</taxon>
        <taxon>lamiids</taxon>
        <taxon>Solanales</taxon>
        <taxon>Solanaceae</taxon>
        <taxon>Solanoideae</taxon>
        <taxon>Solaneae</taxon>
        <taxon>Solanum</taxon>
    </lineage>
</organism>
<dbReference type="AlphaFoldDB" id="A0A0V0GK33"/>
<proteinExistence type="predicted"/>
<sequence length="79" mass="9006">MVSLLSALRHVTWNQVNDARYSISVTRIVIDLCQVNMVSEMNLNGVVNENSYSRSQFARDRGIVVVFISQSSSHFSKYH</sequence>
<evidence type="ECO:0000313" key="1">
    <source>
        <dbReference type="EMBL" id="JAP08344.1"/>
    </source>
</evidence>
<name>A0A0V0GK33_SOLCH</name>
<protein>
    <submittedName>
        <fullName evidence="1">Putative ovule protein</fullName>
    </submittedName>
</protein>